<feature type="domain" description="L,D-TPase catalytic" evidence="8">
    <location>
        <begin position="52"/>
        <end position="178"/>
    </location>
</feature>
<accession>A0A2T4VYE2</accession>
<dbReference type="EMBL" id="PSQJ01000002">
    <property type="protein sequence ID" value="PTL86795.1"/>
    <property type="molecule type" value="Genomic_DNA"/>
</dbReference>
<dbReference type="GO" id="GO:0071555">
    <property type="term" value="P:cell wall organization"/>
    <property type="evidence" value="ECO:0007669"/>
    <property type="project" value="UniProtKB-UniRule"/>
</dbReference>
<evidence type="ECO:0000313" key="9">
    <source>
        <dbReference type="EMBL" id="PTL86795.1"/>
    </source>
</evidence>
<keyword evidence="5 7" id="KW-0573">Peptidoglycan synthesis</keyword>
<evidence type="ECO:0000256" key="3">
    <source>
        <dbReference type="ARBA" id="ARBA00022679"/>
    </source>
</evidence>
<dbReference type="CDD" id="cd16913">
    <property type="entry name" value="YkuD_like"/>
    <property type="match status" value="1"/>
</dbReference>
<evidence type="ECO:0000256" key="4">
    <source>
        <dbReference type="ARBA" id="ARBA00022960"/>
    </source>
</evidence>
<evidence type="ECO:0000259" key="8">
    <source>
        <dbReference type="PROSITE" id="PS52029"/>
    </source>
</evidence>
<dbReference type="Pfam" id="PF03734">
    <property type="entry name" value="YkuD"/>
    <property type="match status" value="1"/>
</dbReference>
<proteinExistence type="inferred from homology"/>
<dbReference type="PANTHER" id="PTHR36699:SF1">
    <property type="entry name" value="L,D-TRANSPEPTIDASE YAFK-RELATED"/>
    <property type="match status" value="1"/>
</dbReference>
<dbReference type="GO" id="GO:0004180">
    <property type="term" value="F:carboxypeptidase activity"/>
    <property type="evidence" value="ECO:0007669"/>
    <property type="project" value="UniProtKB-ARBA"/>
</dbReference>
<reference evidence="10" key="1">
    <citation type="submission" date="2018-02" db="EMBL/GenBank/DDBJ databases">
        <title>Genome sequence of Candidatus Liberibacter europaeus.</title>
        <authorList>
            <person name="Frampton R.A."/>
            <person name="Thompson S.M."/>
            <person name="David C."/>
            <person name="Addison S.M."/>
            <person name="Smith G.R."/>
        </authorList>
    </citation>
    <scope>NUCLEOTIDE SEQUENCE [LARGE SCALE GENOMIC DNA]</scope>
</reference>
<dbReference type="GO" id="GO:0008360">
    <property type="term" value="P:regulation of cell shape"/>
    <property type="evidence" value="ECO:0007669"/>
    <property type="project" value="UniProtKB-UniRule"/>
</dbReference>
<protein>
    <recommendedName>
        <fullName evidence="8">L,D-TPase catalytic domain-containing protein</fullName>
    </recommendedName>
</protein>
<gene>
    <name evidence="9" type="ORF">C4617_03075</name>
</gene>
<feature type="active site" description="Proton donor/acceptor" evidence="7">
    <location>
        <position position="144"/>
    </location>
</feature>
<dbReference type="InterPro" id="IPR038063">
    <property type="entry name" value="Transpep_catalytic_dom"/>
</dbReference>
<sequence>MISFYSVFLFICLLLLNGCSSTGYLVDKAEYPMTNRLIGHMNKNKTNRYYPCLIRIFKKENVLEIWKYTTDKKYALFKSYKICAWSGLLGPKVEIGDMQSPEGFYQIKLDSLNPNSKYYLSINVGFPNEFDAANDRTGTDIMIHGGCSSSGCYAMNDRQMQEIYIIVRDALRGNIKPYVQLQSFPFRMTRDNMERYREHPSYPFWQVLKIGYDYFEITNKEPIIQVVNKQYVFFKE</sequence>
<keyword evidence="3" id="KW-0808">Transferase</keyword>
<evidence type="ECO:0000313" key="10">
    <source>
        <dbReference type="Proteomes" id="UP000240811"/>
    </source>
</evidence>
<dbReference type="PROSITE" id="PS52029">
    <property type="entry name" value="LD_TPASE"/>
    <property type="match status" value="1"/>
</dbReference>
<dbReference type="GO" id="GO:0009252">
    <property type="term" value="P:peptidoglycan biosynthetic process"/>
    <property type="evidence" value="ECO:0007669"/>
    <property type="project" value="UniProtKB-UniPathway"/>
</dbReference>
<keyword evidence="6 7" id="KW-0961">Cell wall biogenesis/degradation</keyword>
<evidence type="ECO:0000256" key="5">
    <source>
        <dbReference type="ARBA" id="ARBA00022984"/>
    </source>
</evidence>
<keyword evidence="4 7" id="KW-0133">Cell shape</keyword>
<comment type="caution">
    <text evidence="9">The sequence shown here is derived from an EMBL/GenBank/DDBJ whole genome shotgun (WGS) entry which is preliminary data.</text>
</comment>
<dbReference type="SUPFAM" id="SSF141523">
    <property type="entry name" value="L,D-transpeptidase catalytic domain-like"/>
    <property type="match status" value="1"/>
</dbReference>
<dbReference type="InterPro" id="IPR005490">
    <property type="entry name" value="LD_TPept_cat_dom"/>
</dbReference>
<comment type="pathway">
    <text evidence="1 7">Cell wall biogenesis; peptidoglycan biosynthesis.</text>
</comment>
<dbReference type="UniPathway" id="UPA00219"/>
<evidence type="ECO:0000256" key="7">
    <source>
        <dbReference type="PROSITE-ProRule" id="PRU01373"/>
    </source>
</evidence>
<evidence type="ECO:0000256" key="2">
    <source>
        <dbReference type="ARBA" id="ARBA00005992"/>
    </source>
</evidence>
<dbReference type="GO" id="GO:0016740">
    <property type="term" value="F:transferase activity"/>
    <property type="evidence" value="ECO:0007669"/>
    <property type="project" value="UniProtKB-KW"/>
</dbReference>
<organism evidence="9 10">
    <name type="scientific">Candidatus Liberibacter europaeus</name>
    <dbReference type="NCBI Taxonomy" id="744859"/>
    <lineage>
        <taxon>Bacteria</taxon>
        <taxon>Pseudomonadati</taxon>
        <taxon>Pseudomonadota</taxon>
        <taxon>Alphaproteobacteria</taxon>
        <taxon>Hyphomicrobiales</taxon>
        <taxon>Rhizobiaceae</taxon>
        <taxon>Liberibacter</taxon>
    </lineage>
</organism>
<feature type="active site" description="Nucleophile" evidence="7">
    <location>
        <position position="152"/>
    </location>
</feature>
<evidence type="ECO:0000256" key="6">
    <source>
        <dbReference type="ARBA" id="ARBA00023316"/>
    </source>
</evidence>
<dbReference type="AlphaFoldDB" id="A0A2T4VYE2"/>
<name>A0A2T4VYE2_9HYPH</name>
<evidence type="ECO:0000256" key="1">
    <source>
        <dbReference type="ARBA" id="ARBA00004752"/>
    </source>
</evidence>
<comment type="similarity">
    <text evidence="2">Belongs to the YkuD family.</text>
</comment>
<dbReference type="PANTHER" id="PTHR36699">
    <property type="entry name" value="LD-TRANSPEPTIDASE"/>
    <property type="match status" value="1"/>
</dbReference>
<dbReference type="Proteomes" id="UP000240811">
    <property type="component" value="Unassembled WGS sequence"/>
</dbReference>